<gene>
    <name evidence="15" type="primary">atpF_24</name>
    <name evidence="15" type="ORF">SDC9_76975</name>
</gene>
<proteinExistence type="inferred from homology"/>
<reference evidence="15" key="1">
    <citation type="submission" date="2019-08" db="EMBL/GenBank/DDBJ databases">
        <authorList>
            <person name="Kucharzyk K."/>
            <person name="Murdoch R.W."/>
            <person name="Higgins S."/>
            <person name="Loffler F."/>
        </authorList>
    </citation>
    <scope>NUCLEOTIDE SEQUENCE</scope>
</reference>
<keyword evidence="4" id="KW-0813">Transport</keyword>
<evidence type="ECO:0000256" key="7">
    <source>
        <dbReference type="ARBA" id="ARBA00022781"/>
    </source>
</evidence>
<dbReference type="InterPro" id="IPR050059">
    <property type="entry name" value="ATP_synthase_B_chain"/>
</dbReference>
<dbReference type="GO" id="GO:0045259">
    <property type="term" value="C:proton-transporting ATP synthase complex"/>
    <property type="evidence" value="ECO:0007669"/>
    <property type="project" value="UniProtKB-KW"/>
</dbReference>
<evidence type="ECO:0000256" key="1">
    <source>
        <dbReference type="ARBA" id="ARBA00004167"/>
    </source>
</evidence>
<accession>A0A644YPA4</accession>
<keyword evidence="10 14" id="KW-0472">Membrane</keyword>
<evidence type="ECO:0000256" key="14">
    <source>
        <dbReference type="SAM" id="Phobius"/>
    </source>
</evidence>
<keyword evidence="6 14" id="KW-0812">Transmembrane</keyword>
<evidence type="ECO:0000256" key="10">
    <source>
        <dbReference type="ARBA" id="ARBA00023136"/>
    </source>
</evidence>
<comment type="subcellular location">
    <subcellularLocation>
        <location evidence="2">Endomembrane system</location>
    </subcellularLocation>
    <subcellularLocation>
        <location evidence="1">Membrane</location>
        <topology evidence="1">Single-pass membrane protein</topology>
    </subcellularLocation>
</comment>
<dbReference type="InterPro" id="IPR028987">
    <property type="entry name" value="ATP_synth_B-like_membr_sf"/>
</dbReference>
<evidence type="ECO:0000256" key="8">
    <source>
        <dbReference type="ARBA" id="ARBA00022989"/>
    </source>
</evidence>
<keyword evidence="11" id="KW-0066">ATP synthesis</keyword>
<feature type="coiled-coil region" evidence="13">
    <location>
        <begin position="45"/>
        <end position="123"/>
    </location>
</feature>
<dbReference type="CDD" id="cd06503">
    <property type="entry name" value="ATP-synt_Fo_b"/>
    <property type="match status" value="1"/>
</dbReference>
<evidence type="ECO:0000256" key="6">
    <source>
        <dbReference type="ARBA" id="ARBA00022692"/>
    </source>
</evidence>
<keyword evidence="13" id="KW-0175">Coiled coil</keyword>
<evidence type="ECO:0000256" key="5">
    <source>
        <dbReference type="ARBA" id="ARBA00022547"/>
    </source>
</evidence>
<keyword evidence="9" id="KW-0406">Ion transport</keyword>
<evidence type="ECO:0000313" key="15">
    <source>
        <dbReference type="EMBL" id="MPM30425.1"/>
    </source>
</evidence>
<organism evidence="15">
    <name type="scientific">bioreactor metagenome</name>
    <dbReference type="NCBI Taxonomy" id="1076179"/>
    <lineage>
        <taxon>unclassified sequences</taxon>
        <taxon>metagenomes</taxon>
        <taxon>ecological metagenomes</taxon>
    </lineage>
</organism>
<dbReference type="Pfam" id="PF00430">
    <property type="entry name" value="ATP-synt_B"/>
    <property type="match status" value="1"/>
</dbReference>
<dbReference type="SUPFAM" id="SSF81573">
    <property type="entry name" value="F1F0 ATP synthase subunit B, membrane domain"/>
    <property type="match status" value="1"/>
</dbReference>
<keyword evidence="7" id="KW-0375">Hydrogen ion transport</keyword>
<name>A0A644YPA4_9ZZZZ</name>
<dbReference type="GO" id="GO:0015986">
    <property type="term" value="P:proton motive force-driven ATP synthesis"/>
    <property type="evidence" value="ECO:0007669"/>
    <property type="project" value="InterPro"/>
</dbReference>
<comment type="caution">
    <text evidence="15">The sequence shown here is derived from an EMBL/GenBank/DDBJ whole genome shotgun (WGS) entry which is preliminary data.</text>
</comment>
<dbReference type="PANTHER" id="PTHR33445">
    <property type="entry name" value="ATP SYNTHASE SUBUNIT B', CHLOROPLASTIC"/>
    <property type="match status" value="1"/>
</dbReference>
<dbReference type="GO" id="GO:0046961">
    <property type="term" value="F:proton-transporting ATPase activity, rotational mechanism"/>
    <property type="evidence" value="ECO:0007669"/>
    <property type="project" value="TreeGrafter"/>
</dbReference>
<sequence length="158" mass="18216">MTFHWIDIVEHILNIIVLFVILRALLYKPVLSFMKKREQGFEKQRQDINHDMESAQKLKSEYENSLAGARSEAQETIREGVQRADTSAKEILEKAEQEGKALLAQAREQAQREQREVETAMKNEVTALAVGLATKILEREISLEDNREIIEQYFSKVG</sequence>
<dbReference type="NCBIfam" id="TIGR01144">
    <property type="entry name" value="ATP_synt_b"/>
    <property type="match status" value="1"/>
</dbReference>
<dbReference type="InterPro" id="IPR002146">
    <property type="entry name" value="ATP_synth_b/b'su_bac/chlpt"/>
</dbReference>
<evidence type="ECO:0000256" key="9">
    <source>
        <dbReference type="ARBA" id="ARBA00023065"/>
    </source>
</evidence>
<comment type="similarity">
    <text evidence="3">Belongs to the ATPase B chain family.</text>
</comment>
<evidence type="ECO:0000256" key="11">
    <source>
        <dbReference type="ARBA" id="ARBA00023310"/>
    </source>
</evidence>
<dbReference type="InterPro" id="IPR005864">
    <property type="entry name" value="ATP_synth_F0_bsu_bac"/>
</dbReference>
<evidence type="ECO:0000256" key="3">
    <source>
        <dbReference type="ARBA" id="ARBA00005513"/>
    </source>
</evidence>
<evidence type="ECO:0000256" key="2">
    <source>
        <dbReference type="ARBA" id="ARBA00004308"/>
    </source>
</evidence>
<comment type="function">
    <text evidence="12">F(1)F(0) ATP synthase produces ATP from ADP in the presence of a proton or sodium gradient. F-type ATPases consist of two structural domains, F(1) containing the extramembraneous catalytic core and F(0) containing the membrane proton channel, linked together by a central stalk and a peripheral stalk. During catalysis, ATP synthesis in the catalytic domain of F(1) is coupled via a rotary mechanism of the central stalk subunits to proton translocation.</text>
</comment>
<evidence type="ECO:0000256" key="12">
    <source>
        <dbReference type="ARBA" id="ARBA00025198"/>
    </source>
</evidence>
<feature type="transmembrane region" description="Helical" evidence="14">
    <location>
        <begin position="12"/>
        <end position="31"/>
    </location>
</feature>
<dbReference type="GO" id="GO:0012505">
    <property type="term" value="C:endomembrane system"/>
    <property type="evidence" value="ECO:0007669"/>
    <property type="project" value="UniProtKB-SubCell"/>
</dbReference>
<keyword evidence="8 14" id="KW-1133">Transmembrane helix</keyword>
<dbReference type="AlphaFoldDB" id="A0A644YPA4"/>
<dbReference type="PANTHER" id="PTHR33445:SF2">
    <property type="entry name" value="ATP SYNTHASE SUBUNIT B', CHLOROPLASTIC"/>
    <property type="match status" value="1"/>
</dbReference>
<evidence type="ECO:0000256" key="13">
    <source>
        <dbReference type="SAM" id="Coils"/>
    </source>
</evidence>
<dbReference type="EMBL" id="VSSQ01005783">
    <property type="protein sequence ID" value="MPM30425.1"/>
    <property type="molecule type" value="Genomic_DNA"/>
</dbReference>
<evidence type="ECO:0000256" key="4">
    <source>
        <dbReference type="ARBA" id="ARBA00022448"/>
    </source>
</evidence>
<keyword evidence="5" id="KW-0138">CF(0)</keyword>
<protein>
    <submittedName>
        <fullName evidence="15">ATP synthase subunit b, sodium ion specific</fullName>
    </submittedName>
</protein>
<dbReference type="HAMAP" id="MF_01398">
    <property type="entry name" value="ATP_synth_b_bprime"/>
    <property type="match status" value="1"/>
</dbReference>